<dbReference type="EMBL" id="BMAT01013694">
    <property type="protein sequence ID" value="GFS18491.1"/>
    <property type="molecule type" value="Genomic_DNA"/>
</dbReference>
<comment type="caution">
    <text evidence="2">The sequence shown here is derived from an EMBL/GenBank/DDBJ whole genome shotgun (WGS) entry which is preliminary data.</text>
</comment>
<dbReference type="AlphaFoldDB" id="A0AAV4JAT6"/>
<evidence type="ECO:0000313" key="3">
    <source>
        <dbReference type="Proteomes" id="UP000762676"/>
    </source>
</evidence>
<evidence type="ECO:0000313" key="2">
    <source>
        <dbReference type="EMBL" id="GFS18491.1"/>
    </source>
</evidence>
<reference evidence="2 3" key="1">
    <citation type="journal article" date="2021" name="Elife">
        <title>Chloroplast acquisition without the gene transfer in kleptoplastic sea slugs, Plakobranchus ocellatus.</title>
        <authorList>
            <person name="Maeda T."/>
            <person name="Takahashi S."/>
            <person name="Yoshida T."/>
            <person name="Shimamura S."/>
            <person name="Takaki Y."/>
            <person name="Nagai Y."/>
            <person name="Toyoda A."/>
            <person name="Suzuki Y."/>
            <person name="Arimoto A."/>
            <person name="Ishii H."/>
            <person name="Satoh N."/>
            <person name="Nishiyama T."/>
            <person name="Hasebe M."/>
            <person name="Maruyama T."/>
            <person name="Minagawa J."/>
            <person name="Obokata J."/>
            <person name="Shigenobu S."/>
        </authorList>
    </citation>
    <scope>NUCLEOTIDE SEQUENCE [LARGE SCALE GENOMIC DNA]</scope>
</reference>
<dbReference type="Proteomes" id="UP000762676">
    <property type="component" value="Unassembled WGS sequence"/>
</dbReference>
<proteinExistence type="predicted"/>
<sequence>MDSEGGAFINVPGLDGSVGPHKIFERLLEGLKTVPDSPHTPMSGDIVTPLSPPHRDTAGSTPETLTPKTQLWGALHQNRQPPRGHREHLGPLQ</sequence>
<feature type="compositionally biased region" description="Polar residues" evidence="1">
    <location>
        <begin position="58"/>
        <end position="69"/>
    </location>
</feature>
<name>A0AAV4JAT6_9GAST</name>
<keyword evidence="3" id="KW-1185">Reference proteome</keyword>
<evidence type="ECO:0000256" key="1">
    <source>
        <dbReference type="SAM" id="MobiDB-lite"/>
    </source>
</evidence>
<organism evidence="2 3">
    <name type="scientific">Elysia marginata</name>
    <dbReference type="NCBI Taxonomy" id="1093978"/>
    <lineage>
        <taxon>Eukaryota</taxon>
        <taxon>Metazoa</taxon>
        <taxon>Spiralia</taxon>
        <taxon>Lophotrochozoa</taxon>
        <taxon>Mollusca</taxon>
        <taxon>Gastropoda</taxon>
        <taxon>Heterobranchia</taxon>
        <taxon>Euthyneura</taxon>
        <taxon>Panpulmonata</taxon>
        <taxon>Sacoglossa</taxon>
        <taxon>Placobranchoidea</taxon>
        <taxon>Plakobranchidae</taxon>
        <taxon>Elysia</taxon>
    </lineage>
</organism>
<feature type="region of interest" description="Disordered" evidence="1">
    <location>
        <begin position="34"/>
        <end position="93"/>
    </location>
</feature>
<protein>
    <submittedName>
        <fullName evidence="2">Uncharacterized protein</fullName>
    </submittedName>
</protein>
<gene>
    <name evidence="2" type="ORF">ElyMa_006849700</name>
</gene>
<accession>A0AAV4JAT6</accession>